<evidence type="ECO:0000313" key="3">
    <source>
        <dbReference type="Proteomes" id="UP000247476"/>
    </source>
</evidence>
<sequence length="355" mass="38539">MTVREINRFFLLACAPFIGLFLWLAAAGFTLDMPAVDFVPKLEPFAVSEQAKPVEQGLEQAKANAAATRSTVEKFYQLYEQSSKDMASMLAQATAQAARPAQIFDNRIAAVLGKPTRTVSSANIDMRLYQFSDPNYKGYALKVDLKSDKAMKMVLGKDKVGGSETTLAAANRYGAIAGINAGGFADGDDGKRYPLSTTVLGGKYVYGFEPSFENLAFVGLSTDRKLIGGKFSRQEDLDKLKPSFGATFVPILLKGGVKQQIPSQWLNSPRRAPRTVVGNFGNDQLIFLVADGYDERGGSGATLPEMQDKLSAMRVVDAYNLDGGGSSSLVFEGKTINHPSDGRLRPLPTHFLFFK</sequence>
<proteinExistence type="predicted"/>
<feature type="domain" description="Phosphodiester glycosidase" evidence="1">
    <location>
        <begin position="173"/>
        <end position="354"/>
    </location>
</feature>
<name>A0A2V5KE74_9BACL</name>
<accession>A0A2V5KE74</accession>
<dbReference type="EMBL" id="QJVJ01000001">
    <property type="protein sequence ID" value="PYI57352.1"/>
    <property type="molecule type" value="Genomic_DNA"/>
</dbReference>
<organism evidence="2 3">
    <name type="scientific">Paenibacillus flagellatus</name>
    <dbReference type="NCBI Taxonomy" id="2211139"/>
    <lineage>
        <taxon>Bacteria</taxon>
        <taxon>Bacillati</taxon>
        <taxon>Bacillota</taxon>
        <taxon>Bacilli</taxon>
        <taxon>Bacillales</taxon>
        <taxon>Paenibacillaceae</taxon>
        <taxon>Paenibacillus</taxon>
    </lineage>
</organism>
<gene>
    <name evidence="2" type="ORF">DLM86_02635</name>
</gene>
<dbReference type="PANTHER" id="PTHR40446:SF2">
    <property type="entry name" value="N-ACETYLGLUCOSAMINE-1-PHOSPHODIESTER ALPHA-N-ACETYLGLUCOSAMINIDASE"/>
    <property type="match status" value="1"/>
</dbReference>
<dbReference type="Proteomes" id="UP000247476">
    <property type="component" value="Unassembled WGS sequence"/>
</dbReference>
<dbReference type="Pfam" id="PF09992">
    <property type="entry name" value="NAGPA"/>
    <property type="match status" value="1"/>
</dbReference>
<evidence type="ECO:0000313" key="2">
    <source>
        <dbReference type="EMBL" id="PYI57352.1"/>
    </source>
</evidence>
<dbReference type="OrthoDB" id="9816453at2"/>
<dbReference type="PANTHER" id="PTHR40446">
    <property type="entry name" value="N-ACETYLGLUCOSAMINE-1-PHOSPHODIESTER ALPHA-N-ACETYLGLUCOSAMINIDASE"/>
    <property type="match status" value="1"/>
</dbReference>
<dbReference type="InterPro" id="IPR018711">
    <property type="entry name" value="NAGPA"/>
</dbReference>
<evidence type="ECO:0000259" key="1">
    <source>
        <dbReference type="Pfam" id="PF09992"/>
    </source>
</evidence>
<dbReference type="AlphaFoldDB" id="A0A2V5KE74"/>
<comment type="caution">
    <text evidence="2">The sequence shown here is derived from an EMBL/GenBank/DDBJ whole genome shotgun (WGS) entry which is preliminary data.</text>
</comment>
<reference evidence="2 3" key="1">
    <citation type="submission" date="2018-05" db="EMBL/GenBank/DDBJ databases">
        <title>Paenibacillus flagellatus sp. nov., isolated from selenium mineral soil.</title>
        <authorList>
            <person name="Dai X."/>
        </authorList>
    </citation>
    <scope>NUCLEOTIDE SEQUENCE [LARGE SCALE GENOMIC DNA]</scope>
    <source>
        <strain evidence="2 3">DXL2</strain>
    </source>
</reference>
<protein>
    <submittedName>
        <fullName evidence="2">Exopolysaccharide biosynthesis protein</fullName>
    </submittedName>
</protein>
<keyword evidence="3" id="KW-1185">Reference proteome</keyword>
<dbReference type="RefSeq" id="WP_110838392.1">
    <property type="nucleotide sequence ID" value="NZ_QJVJ01000001.1"/>
</dbReference>